<dbReference type="AlphaFoldDB" id="U7D930"/>
<dbReference type="EMBL" id="ASJR01000006">
    <property type="protein sequence ID" value="ERP32091.1"/>
    <property type="molecule type" value="Genomic_DNA"/>
</dbReference>
<gene>
    <name evidence="1" type="ORF">CALK_0811</name>
</gene>
<organism evidence="1 2">
    <name type="scientific">Chitinivibrio alkaliphilus ACht1</name>
    <dbReference type="NCBI Taxonomy" id="1313304"/>
    <lineage>
        <taxon>Bacteria</taxon>
        <taxon>Pseudomonadati</taxon>
        <taxon>Fibrobacterota</taxon>
        <taxon>Chitinivibrionia</taxon>
        <taxon>Chitinivibrionales</taxon>
        <taxon>Chitinivibrionaceae</taxon>
        <taxon>Chitinivibrio</taxon>
    </lineage>
</organism>
<name>U7D930_9BACT</name>
<evidence type="ECO:0000313" key="1">
    <source>
        <dbReference type="EMBL" id="ERP32091.1"/>
    </source>
</evidence>
<accession>U7D930</accession>
<dbReference type="Proteomes" id="UP000017148">
    <property type="component" value="Unassembled WGS sequence"/>
</dbReference>
<comment type="caution">
    <text evidence="1">The sequence shown here is derived from an EMBL/GenBank/DDBJ whole genome shotgun (WGS) entry which is preliminary data.</text>
</comment>
<sequence>MYLSGAVPQTMSIICNITLSKEDVGIYLEKIVLFISL</sequence>
<evidence type="ECO:0000313" key="2">
    <source>
        <dbReference type="Proteomes" id="UP000017148"/>
    </source>
</evidence>
<keyword evidence="2" id="KW-1185">Reference proteome</keyword>
<reference evidence="1 2" key="1">
    <citation type="journal article" date="2013" name="Environ. Microbiol.">
        <title>Genome analysis of Chitinivibrio alkaliphilus gen. nov., sp. nov., a novel extremely haloalkaliphilic anaerobic chitinolytic bacterium from the candidate phylum Termite Group 3.</title>
        <authorList>
            <person name="Sorokin D.Y."/>
            <person name="Gumerov V.M."/>
            <person name="Rakitin A.L."/>
            <person name="Beletsky A.V."/>
            <person name="Damste J.S."/>
            <person name="Muyzer G."/>
            <person name="Mardanov A.V."/>
            <person name="Ravin N.V."/>
        </authorList>
    </citation>
    <scope>NUCLEOTIDE SEQUENCE [LARGE SCALE GENOMIC DNA]</scope>
    <source>
        <strain evidence="1 2">ACht1</strain>
    </source>
</reference>
<proteinExistence type="predicted"/>
<protein>
    <submittedName>
        <fullName evidence="1">Uncharacterized protein</fullName>
    </submittedName>
</protein>